<evidence type="ECO:0000256" key="3">
    <source>
        <dbReference type="ARBA" id="ARBA00011738"/>
    </source>
</evidence>
<evidence type="ECO:0000256" key="10">
    <source>
        <dbReference type="HAMAP-Rule" id="MF_00051"/>
    </source>
</evidence>
<dbReference type="Gene3D" id="3.90.1150.10">
    <property type="entry name" value="Aspartate Aminotransferase, domain 1"/>
    <property type="match status" value="1"/>
</dbReference>
<dbReference type="CDD" id="cd00378">
    <property type="entry name" value="SHMT"/>
    <property type="match status" value="1"/>
</dbReference>
<sequence length="430" mass="47943">MKYSDVPKFIKEISKKQHDWMRNSIKLIASENITSLAVREACATDFMHRYAEGLPGKRLYQGCKYIDEVENLCIDLAKKLFNAEHANVQPTSGVVANLAVFFAETKPGDKLMALSVPDGGHISHWKVSAAGIRGLKVINHPFDPEEMNIDADAMVKKILEEKPKMILFGGSLFPFPHPVADAYEAAQEVGAKIAYDGAHVLGLIAGKQFQDPLREGAEYLMGSTHKTLFGPQGGVILTTKENAEKIDNHVFPGVVSNHHLHHKAGLAIALAEMLEFGEDYAKQVIKNAKALAQALYERGFNVLCEHKDFTESHQVIVDIASSPDIEFSASELAKMYEDANIILNKNLLPWDDVNNSDNPSGIRLGTQECTRLGMKEKEMDEIAEFMKRIAIDKENPEKVREDVINFAKEYSVVHYSFEKEDGFVLPFRGL</sequence>
<evidence type="ECO:0000256" key="9">
    <source>
        <dbReference type="ARBA" id="ARBA00051924"/>
    </source>
</evidence>
<dbReference type="GO" id="GO:0030170">
    <property type="term" value="F:pyridoxal phosphate binding"/>
    <property type="evidence" value="ECO:0007669"/>
    <property type="project" value="UniProtKB-UniRule"/>
</dbReference>
<dbReference type="GO" id="GO:0035999">
    <property type="term" value="P:tetrahydrofolate interconversion"/>
    <property type="evidence" value="ECO:0007669"/>
    <property type="project" value="InterPro"/>
</dbReference>
<keyword evidence="14" id="KW-1185">Reference proteome</keyword>
<comment type="similarity">
    <text evidence="2 10">Belongs to the SHMT family.</text>
</comment>
<dbReference type="InterPro" id="IPR015422">
    <property type="entry name" value="PyrdxlP-dep_Trfase_small"/>
</dbReference>
<reference evidence="13" key="1">
    <citation type="submission" date="2009-10" db="EMBL/GenBank/DDBJ databases">
        <title>Complete sequence of chromosome of Methanocaldococcus vulcanius M7.</title>
        <authorList>
            <consortium name="US DOE Joint Genome Institute"/>
            <person name="Lucas S."/>
            <person name="Copeland A."/>
            <person name="Lapidus A."/>
            <person name="Glavina del Rio T."/>
            <person name="Dalin E."/>
            <person name="Tice H."/>
            <person name="Bruce D."/>
            <person name="Goodwin L."/>
            <person name="Pitluck S."/>
            <person name="Lcollab F.I."/>
            <person name="Brettin T."/>
            <person name="Detter J.C."/>
            <person name="Han C."/>
            <person name="Tapia R."/>
            <person name="Kuske C.R."/>
            <person name="Schmutz J."/>
            <person name="Larimer F."/>
            <person name="Land M."/>
            <person name="Hauser L."/>
            <person name="Kyrpides N."/>
            <person name="Ovchinikova G."/>
            <person name="Sieprawska-Lupa M."/>
            <person name="Whitman W.B."/>
            <person name="Woyke T."/>
        </authorList>
    </citation>
    <scope>NUCLEOTIDE SEQUENCE [LARGE SCALE GENOMIC DNA]</scope>
    <source>
        <strain evidence="13">M7</strain>
    </source>
</reference>
<dbReference type="InterPro" id="IPR015424">
    <property type="entry name" value="PyrdxlP-dep_Trfase"/>
</dbReference>
<comment type="caution">
    <text evidence="10">Lacks conserved residue(s) required for the propagation of feature annotation.</text>
</comment>
<accession>C9RGA9</accession>
<evidence type="ECO:0000256" key="7">
    <source>
        <dbReference type="ARBA" id="ARBA00022679"/>
    </source>
</evidence>
<keyword evidence="7 10" id="KW-0808">Transferase</keyword>
<evidence type="ECO:0000256" key="1">
    <source>
        <dbReference type="ARBA" id="ARBA00001933"/>
    </source>
</evidence>
<dbReference type="GO" id="GO:0005737">
    <property type="term" value="C:cytoplasm"/>
    <property type="evidence" value="ECO:0007669"/>
    <property type="project" value="UniProtKB-SubCell"/>
</dbReference>
<dbReference type="PANTHER" id="PTHR11680">
    <property type="entry name" value="SERINE HYDROXYMETHYLTRANSFERASE"/>
    <property type="match status" value="1"/>
</dbReference>
<dbReference type="FunFam" id="3.40.640.10:FF:000101">
    <property type="entry name" value="Serine hydroxymethyltransferase"/>
    <property type="match status" value="1"/>
</dbReference>
<keyword evidence="4 10" id="KW-0963">Cytoplasm</keyword>
<dbReference type="FunFam" id="3.90.1150.10:FF:000136">
    <property type="entry name" value="Serine hydroxymethyltransferase"/>
    <property type="match status" value="1"/>
</dbReference>
<dbReference type="PIRSF" id="PIRSF000412">
    <property type="entry name" value="SHMT"/>
    <property type="match status" value="1"/>
</dbReference>
<dbReference type="EMBL" id="CP001787">
    <property type="protein sequence ID" value="ACX72611.1"/>
    <property type="molecule type" value="Genomic_DNA"/>
</dbReference>
<keyword evidence="5 10" id="KW-0554">One-carbon metabolism</keyword>
<dbReference type="NCBIfam" id="NF000586">
    <property type="entry name" value="PRK00011.1"/>
    <property type="match status" value="1"/>
</dbReference>
<dbReference type="Pfam" id="PF00464">
    <property type="entry name" value="SHMT"/>
    <property type="match status" value="1"/>
</dbReference>
<dbReference type="STRING" id="579137.Metvu_0753"/>
<comment type="pathway">
    <text evidence="10">Amino-acid biosynthesis; glycine biosynthesis; glycine from L-serine: step 1/1.</text>
</comment>
<feature type="domain" description="Serine hydroxymethyltransferase-like" evidence="12">
    <location>
        <begin position="10"/>
        <end position="386"/>
    </location>
</feature>
<comment type="catalytic activity">
    <reaction evidence="9 10">
        <text>5,10-methylenetetrahydromethanopterin + glycine + H2O = 5,6,7,8-tetrahydromethanopterin + L-serine</text>
        <dbReference type="Rhea" id="RHEA:47104"/>
        <dbReference type="ChEBI" id="CHEBI:15377"/>
        <dbReference type="ChEBI" id="CHEBI:33384"/>
        <dbReference type="ChEBI" id="CHEBI:57305"/>
        <dbReference type="ChEBI" id="CHEBI:57818"/>
        <dbReference type="ChEBI" id="CHEBI:58103"/>
    </reaction>
</comment>
<dbReference type="Gene3D" id="3.40.640.10">
    <property type="entry name" value="Type I PLP-dependent aspartate aminotransferase-like (Major domain)"/>
    <property type="match status" value="1"/>
</dbReference>
<name>C9RGA9_METVM</name>
<dbReference type="InterPro" id="IPR039429">
    <property type="entry name" value="SHMT-like_dom"/>
</dbReference>
<evidence type="ECO:0000256" key="4">
    <source>
        <dbReference type="ARBA" id="ARBA00022490"/>
    </source>
</evidence>
<evidence type="ECO:0000256" key="5">
    <source>
        <dbReference type="ARBA" id="ARBA00022563"/>
    </source>
</evidence>
<dbReference type="InterPro" id="IPR049943">
    <property type="entry name" value="Ser_HO-MeTrfase-like"/>
</dbReference>
<dbReference type="InterPro" id="IPR015421">
    <property type="entry name" value="PyrdxlP-dep_Trfase_major"/>
</dbReference>
<comment type="cofactor">
    <cofactor evidence="1 10 11">
        <name>pyridoxal 5'-phosphate</name>
        <dbReference type="ChEBI" id="CHEBI:597326"/>
    </cofactor>
</comment>
<dbReference type="AlphaFoldDB" id="C9RGA9"/>
<dbReference type="PANTHER" id="PTHR11680:SF35">
    <property type="entry name" value="SERINE HYDROXYMETHYLTRANSFERASE 1"/>
    <property type="match status" value="1"/>
</dbReference>
<dbReference type="PROSITE" id="PS00096">
    <property type="entry name" value="SHMT"/>
    <property type="match status" value="1"/>
</dbReference>
<dbReference type="HAMAP" id="MF_00051">
    <property type="entry name" value="SHMT"/>
    <property type="match status" value="1"/>
</dbReference>
<dbReference type="KEGG" id="mvu:Metvu_0753"/>
<dbReference type="InterPro" id="IPR019798">
    <property type="entry name" value="Ser_HO-MeTrfase_PLP_BS"/>
</dbReference>
<comment type="function">
    <text evidence="10">Catalyzes the reversible interconversion of serine and glycine with tetrahydromethanopterin (H4MPT) serving as the one-carbon carrier. Also exhibits a pteridine-independent aldolase activity toward beta-hydroxyamino acids, producing glycine and aldehydes, via a retro-aldol mechanism.</text>
</comment>
<dbReference type="eggNOG" id="arCOG00070">
    <property type="taxonomic scope" value="Archaea"/>
</dbReference>
<protein>
    <recommendedName>
        <fullName evidence="10">Serine hydroxymethyltransferase</fullName>
        <shortName evidence="10">SHMT</shortName>
        <shortName evidence="10">Serine methylase</shortName>
        <ecNumber evidence="10">2.1.2.-</ecNumber>
    </recommendedName>
</protein>
<evidence type="ECO:0000256" key="8">
    <source>
        <dbReference type="ARBA" id="ARBA00022898"/>
    </source>
</evidence>
<dbReference type="UniPathway" id="UPA00288">
    <property type="reaction ID" value="UER01023"/>
</dbReference>
<feature type="binding site" evidence="10">
    <location>
        <begin position="120"/>
        <end position="122"/>
    </location>
    <ligand>
        <name>(6S)-5,6,7,8-tetrahydrofolate</name>
        <dbReference type="ChEBI" id="CHEBI:57453"/>
    </ligand>
</feature>
<comment type="subunit">
    <text evidence="3 10">Homodimer.</text>
</comment>
<keyword evidence="8 10" id="KW-0663">Pyridoxal phosphate</keyword>
<comment type="subcellular location">
    <subcellularLocation>
        <location evidence="10">Cytoplasm</location>
    </subcellularLocation>
</comment>
<dbReference type="Proteomes" id="UP000002063">
    <property type="component" value="Chromosome"/>
</dbReference>
<evidence type="ECO:0000313" key="14">
    <source>
        <dbReference type="Proteomes" id="UP000002063"/>
    </source>
</evidence>
<evidence type="ECO:0000256" key="2">
    <source>
        <dbReference type="ARBA" id="ARBA00006376"/>
    </source>
</evidence>
<proteinExistence type="inferred from homology"/>
<dbReference type="InterPro" id="IPR001085">
    <property type="entry name" value="Ser_HO-MeTrfase"/>
</dbReference>
<dbReference type="SUPFAM" id="SSF53383">
    <property type="entry name" value="PLP-dependent transferases"/>
    <property type="match status" value="1"/>
</dbReference>
<dbReference type="GeneID" id="8513090"/>
<evidence type="ECO:0000313" key="13">
    <source>
        <dbReference type="EMBL" id="ACX72611.1"/>
    </source>
</evidence>
<dbReference type="GO" id="GO:0004372">
    <property type="term" value="F:glycine hydroxymethyltransferase activity"/>
    <property type="evidence" value="ECO:0007669"/>
    <property type="project" value="UniProtKB-UniRule"/>
</dbReference>
<dbReference type="RefSeq" id="WP_015732831.1">
    <property type="nucleotide sequence ID" value="NC_013407.1"/>
</dbReference>
<evidence type="ECO:0000259" key="12">
    <source>
        <dbReference type="Pfam" id="PF00464"/>
    </source>
</evidence>
<feature type="modified residue" description="N6-(pyridoxal phosphate)lysine" evidence="10 11">
    <location>
        <position position="226"/>
    </location>
</feature>
<organism evidence="13 14">
    <name type="scientific">Methanocaldococcus vulcanius (strain ATCC 700851 / DSM 12094 / M7)</name>
    <name type="common">Methanococcus vulcanius</name>
    <dbReference type="NCBI Taxonomy" id="579137"/>
    <lineage>
        <taxon>Archaea</taxon>
        <taxon>Methanobacteriati</taxon>
        <taxon>Methanobacteriota</taxon>
        <taxon>Methanomada group</taxon>
        <taxon>Methanococci</taxon>
        <taxon>Methanococcales</taxon>
        <taxon>Methanocaldococcaceae</taxon>
        <taxon>Methanocaldococcus</taxon>
    </lineage>
</organism>
<dbReference type="EC" id="2.1.2.-" evidence="10"/>
<keyword evidence="6 10" id="KW-0028">Amino-acid biosynthesis</keyword>
<dbReference type="HOGENOM" id="CLU_022477_2_1_2"/>
<gene>
    <name evidence="10" type="primary">glyA</name>
    <name evidence="13" type="ordered locus">Metvu_0753</name>
</gene>
<evidence type="ECO:0000256" key="11">
    <source>
        <dbReference type="PIRSR" id="PIRSR000412-50"/>
    </source>
</evidence>
<feature type="site" description="Plays an important role in substrate specificity" evidence="10">
    <location>
        <position position="225"/>
    </location>
</feature>
<dbReference type="GO" id="GO:0019264">
    <property type="term" value="P:glycine biosynthetic process from serine"/>
    <property type="evidence" value="ECO:0007669"/>
    <property type="project" value="UniProtKB-UniRule"/>
</dbReference>
<dbReference type="OrthoDB" id="5821at2157"/>
<evidence type="ECO:0000256" key="6">
    <source>
        <dbReference type="ARBA" id="ARBA00022605"/>
    </source>
</evidence>